<proteinExistence type="predicted"/>
<dbReference type="GO" id="GO:0005886">
    <property type="term" value="C:plasma membrane"/>
    <property type="evidence" value="ECO:0007669"/>
    <property type="project" value="TreeGrafter"/>
</dbReference>
<feature type="transmembrane region" description="Helical" evidence="5">
    <location>
        <begin position="210"/>
        <end position="232"/>
    </location>
</feature>
<organism evidence="7">
    <name type="scientific">Thermosulfidibacter takaii</name>
    <dbReference type="NCBI Taxonomy" id="412593"/>
    <lineage>
        <taxon>Bacteria</taxon>
        <taxon>Pseudomonadati</taxon>
        <taxon>Thermosulfidibacterota</taxon>
        <taxon>Thermosulfidibacteria</taxon>
        <taxon>Thermosulfidibacterales</taxon>
        <taxon>Thermosulfidibacteraceae</taxon>
    </lineage>
</organism>
<dbReference type="PANTHER" id="PTHR10846">
    <property type="entry name" value="SODIUM/POTASSIUM/CALCIUM EXCHANGER"/>
    <property type="match status" value="1"/>
</dbReference>
<evidence type="ECO:0000256" key="4">
    <source>
        <dbReference type="ARBA" id="ARBA00023136"/>
    </source>
</evidence>
<feature type="transmembrane region" description="Helical" evidence="5">
    <location>
        <begin position="299"/>
        <end position="322"/>
    </location>
</feature>
<evidence type="ECO:0000256" key="1">
    <source>
        <dbReference type="ARBA" id="ARBA00004141"/>
    </source>
</evidence>
<name>A0A7C0YDU0_9BACT</name>
<dbReference type="PANTHER" id="PTHR10846:SF8">
    <property type="entry name" value="INNER MEMBRANE PROTEIN YRBG"/>
    <property type="match status" value="1"/>
</dbReference>
<feature type="transmembrane region" description="Helical" evidence="5">
    <location>
        <begin position="175"/>
        <end position="195"/>
    </location>
</feature>
<feature type="transmembrane region" description="Helical" evidence="5">
    <location>
        <begin position="36"/>
        <end position="62"/>
    </location>
</feature>
<dbReference type="InterPro" id="IPR004481">
    <property type="entry name" value="K/Na/Ca-exchanger"/>
</dbReference>
<feature type="domain" description="Sodium/calcium exchanger membrane region" evidence="6">
    <location>
        <begin position="2"/>
        <end position="146"/>
    </location>
</feature>
<evidence type="ECO:0000256" key="2">
    <source>
        <dbReference type="ARBA" id="ARBA00022692"/>
    </source>
</evidence>
<evidence type="ECO:0000259" key="6">
    <source>
        <dbReference type="Pfam" id="PF01699"/>
    </source>
</evidence>
<accession>A0A7C0YDU0</accession>
<dbReference type="GO" id="GO:0006874">
    <property type="term" value="P:intracellular calcium ion homeostasis"/>
    <property type="evidence" value="ECO:0007669"/>
    <property type="project" value="TreeGrafter"/>
</dbReference>
<dbReference type="EMBL" id="DQWS01000186">
    <property type="protein sequence ID" value="HDD53419.1"/>
    <property type="molecule type" value="Genomic_DNA"/>
</dbReference>
<feature type="transmembrane region" description="Helical" evidence="5">
    <location>
        <begin position="68"/>
        <end position="90"/>
    </location>
</feature>
<dbReference type="GO" id="GO:0005262">
    <property type="term" value="F:calcium channel activity"/>
    <property type="evidence" value="ECO:0007669"/>
    <property type="project" value="TreeGrafter"/>
</dbReference>
<comment type="caution">
    <text evidence="7">The sequence shown here is derived from an EMBL/GenBank/DDBJ whole genome shotgun (WGS) entry which is preliminary data.</text>
</comment>
<dbReference type="Proteomes" id="UP000885690">
    <property type="component" value="Unassembled WGS sequence"/>
</dbReference>
<dbReference type="AlphaFoldDB" id="A0A7C0YDU0"/>
<protein>
    <submittedName>
        <fullName evidence="7">Sodium:calcium antiporter</fullName>
    </submittedName>
</protein>
<evidence type="ECO:0000313" key="7">
    <source>
        <dbReference type="EMBL" id="HDD53419.1"/>
    </source>
</evidence>
<feature type="transmembrane region" description="Helical" evidence="5">
    <location>
        <begin position="135"/>
        <end position="154"/>
    </location>
</feature>
<keyword evidence="4 5" id="KW-0472">Membrane</keyword>
<evidence type="ECO:0000256" key="5">
    <source>
        <dbReference type="SAM" id="Phobius"/>
    </source>
</evidence>
<keyword evidence="2 5" id="KW-0812">Transmembrane</keyword>
<dbReference type="Gene3D" id="1.20.1420.30">
    <property type="entry name" value="NCX, central ion-binding region"/>
    <property type="match status" value="1"/>
</dbReference>
<gene>
    <name evidence="7" type="ORF">ENF32_05060</name>
</gene>
<feature type="transmembrane region" description="Helical" evidence="5">
    <location>
        <begin position="6"/>
        <end position="24"/>
    </location>
</feature>
<dbReference type="Pfam" id="PF01699">
    <property type="entry name" value="Na_Ca_ex"/>
    <property type="match status" value="2"/>
</dbReference>
<comment type="subcellular location">
    <subcellularLocation>
        <location evidence="1">Membrane</location>
        <topology evidence="1">Multi-pass membrane protein</topology>
    </subcellularLocation>
</comment>
<sequence length="327" mass="35240">MVWIQFVICALLVILVGSRLSFYGDVIAEKSGLGQVWIGAVLIGAATSLPEMATGLSAVVLIKAPNLAVGGIVGSCLFNLVILALIDLIYRKRPLLSSVTKGQMLSAALSVIMMGMAAFALVLSQWVTVPGLLGMQLPSWFILLIYLVGFRLIMVHERGEFRSEDTYLHLSASQAYWTFALLSLVMIGLSVWLAYLGEGISKVTGWDTCFVGALFLAVVTSLPELVVSFTAVRLGAADLAVGNVFGSNAFNVAILAFYDLAFKGPFWSKLSLLHLLGLTSAMTITGVTFMAMVYPRKRFVVGVGWETPLILGGYLVTTWLLFLLRGG</sequence>
<feature type="transmembrane region" description="Helical" evidence="5">
    <location>
        <begin position="270"/>
        <end position="292"/>
    </location>
</feature>
<feature type="domain" description="Sodium/calcium exchanger membrane region" evidence="6">
    <location>
        <begin position="175"/>
        <end position="324"/>
    </location>
</feature>
<reference evidence="7" key="1">
    <citation type="journal article" date="2020" name="mSystems">
        <title>Genome- and Community-Level Interaction Insights into Carbon Utilization and Element Cycling Functions of Hydrothermarchaeota in Hydrothermal Sediment.</title>
        <authorList>
            <person name="Zhou Z."/>
            <person name="Liu Y."/>
            <person name="Xu W."/>
            <person name="Pan J."/>
            <person name="Luo Z.H."/>
            <person name="Li M."/>
        </authorList>
    </citation>
    <scope>NUCLEOTIDE SEQUENCE [LARGE SCALE GENOMIC DNA]</scope>
    <source>
        <strain evidence="7">HyVt-115</strain>
    </source>
</reference>
<dbReference type="InterPro" id="IPR004837">
    <property type="entry name" value="NaCa_Exmemb"/>
</dbReference>
<dbReference type="InterPro" id="IPR044880">
    <property type="entry name" value="NCX_ion-bd_dom_sf"/>
</dbReference>
<feature type="transmembrane region" description="Helical" evidence="5">
    <location>
        <begin position="239"/>
        <end position="258"/>
    </location>
</feature>
<dbReference type="GO" id="GO:0008273">
    <property type="term" value="F:calcium, potassium:sodium antiporter activity"/>
    <property type="evidence" value="ECO:0007669"/>
    <property type="project" value="TreeGrafter"/>
</dbReference>
<evidence type="ECO:0000256" key="3">
    <source>
        <dbReference type="ARBA" id="ARBA00022989"/>
    </source>
</evidence>
<feature type="transmembrane region" description="Helical" evidence="5">
    <location>
        <begin position="102"/>
        <end position="123"/>
    </location>
</feature>
<keyword evidence="3 5" id="KW-1133">Transmembrane helix</keyword>